<evidence type="ECO:0000313" key="3">
    <source>
        <dbReference type="Proteomes" id="UP000663832"/>
    </source>
</evidence>
<comment type="caution">
    <text evidence="2">The sequence shown here is derived from an EMBL/GenBank/DDBJ whole genome shotgun (WGS) entry which is preliminary data.</text>
</comment>
<dbReference type="AlphaFoldDB" id="A0A816EPD7"/>
<reference evidence="2" key="1">
    <citation type="submission" date="2021-02" db="EMBL/GenBank/DDBJ databases">
        <authorList>
            <person name="Nowell W R."/>
        </authorList>
    </citation>
    <scope>NUCLEOTIDE SEQUENCE</scope>
</reference>
<evidence type="ECO:0000313" key="1">
    <source>
        <dbReference type="EMBL" id="CAF1517906.1"/>
    </source>
</evidence>
<name>A0A816EPD7_9BILA</name>
<dbReference type="EMBL" id="CAJNOM010003780">
    <property type="protein sequence ID" value="CAF1649255.1"/>
    <property type="molecule type" value="Genomic_DNA"/>
</dbReference>
<evidence type="ECO:0000313" key="2">
    <source>
        <dbReference type="EMBL" id="CAF1649255.1"/>
    </source>
</evidence>
<sequence>MLKNGYFDIELTKKANGSYIIILPFNITLQFNYKDVPIVTDPVSYVLHSSDLDITQFALKGSQLLCTFAFLQAVATKSFICYTMHANMEKSICNRIIRYCQRGFTFLEPYEFDSLLYIDIMNGTILEESREETREIMDEDGEIQTISCSPSSRTEKRPVPEDLNVPTKKIKVSGDSTEQKPAAPVVTAGSQPKFISAAELVVPLPDISDEELLEMALEFERKYGY</sequence>
<proteinExistence type="predicted"/>
<protein>
    <submittedName>
        <fullName evidence="2">Uncharacterized protein</fullName>
    </submittedName>
</protein>
<accession>A0A816EPD7</accession>
<gene>
    <name evidence="1" type="ORF">BJG266_LOCUS44103</name>
    <name evidence="2" type="ORF">QVE165_LOCUS61047</name>
</gene>
<dbReference type="Proteomes" id="UP000663832">
    <property type="component" value="Unassembled WGS sequence"/>
</dbReference>
<keyword evidence="3" id="KW-1185">Reference proteome</keyword>
<organism evidence="2 3">
    <name type="scientific">Adineta steineri</name>
    <dbReference type="NCBI Taxonomy" id="433720"/>
    <lineage>
        <taxon>Eukaryota</taxon>
        <taxon>Metazoa</taxon>
        <taxon>Spiralia</taxon>
        <taxon>Gnathifera</taxon>
        <taxon>Rotifera</taxon>
        <taxon>Eurotatoria</taxon>
        <taxon>Bdelloidea</taxon>
        <taxon>Adinetida</taxon>
        <taxon>Adinetidae</taxon>
        <taxon>Adineta</taxon>
    </lineage>
</organism>
<dbReference type="EMBL" id="CAJNOI010003427">
    <property type="protein sequence ID" value="CAF1517906.1"/>
    <property type="molecule type" value="Genomic_DNA"/>
</dbReference>
<dbReference type="Proteomes" id="UP000663877">
    <property type="component" value="Unassembled WGS sequence"/>
</dbReference>